<reference evidence="2 4" key="1">
    <citation type="journal article" date="2014" name="Nat. Genet.">
        <title>Genome and transcriptome of the porcine whipworm Trichuris suis.</title>
        <authorList>
            <person name="Jex A.R."/>
            <person name="Nejsum P."/>
            <person name="Schwarz E.M."/>
            <person name="Hu L."/>
            <person name="Young N.D."/>
            <person name="Hall R.S."/>
            <person name="Korhonen P.K."/>
            <person name="Liao S."/>
            <person name="Thamsborg S."/>
            <person name="Xia J."/>
            <person name="Xu P."/>
            <person name="Wang S."/>
            <person name="Scheerlinck J.P."/>
            <person name="Hofmann A."/>
            <person name="Sternberg P.W."/>
            <person name="Wang J."/>
            <person name="Gasser R.B."/>
        </authorList>
    </citation>
    <scope>NUCLEOTIDE SEQUENCE [LARGE SCALE GENOMIC DNA]</scope>
    <source>
        <strain evidence="3">DCEP-RM93F</strain>
        <strain evidence="2">DCEP-RM93M</strain>
    </source>
</reference>
<sequence length="149" mass="16789">MVIPIFHIEANEPWPYKEILILLSCIVGGVLSLLMCYEEIYIEEDSDSYESHHHHCRGGRSKKGKRRRKKKKWRFPNMTTVVKPKQGAADADVAMDESKLPTGAGVPSLMPVENQSRTNKDPIEAKPTANDKDYGTLKGIYTDVFQKGA</sequence>
<dbReference type="EMBL" id="KL367498">
    <property type="protein sequence ID" value="KFD69136.1"/>
    <property type="molecule type" value="Genomic_DNA"/>
</dbReference>
<name>A0A085MG59_9BILA</name>
<feature type="region of interest" description="Disordered" evidence="1">
    <location>
        <begin position="100"/>
        <end position="132"/>
    </location>
</feature>
<accession>A0A085MG59</accession>
<feature type="compositionally biased region" description="Basic residues" evidence="1">
    <location>
        <begin position="52"/>
        <end position="73"/>
    </location>
</feature>
<dbReference type="Proteomes" id="UP000030758">
    <property type="component" value="Unassembled WGS sequence"/>
</dbReference>
<evidence type="ECO:0000313" key="3">
    <source>
        <dbReference type="EMBL" id="KFD69136.1"/>
    </source>
</evidence>
<evidence type="ECO:0000313" key="2">
    <source>
        <dbReference type="EMBL" id="KFD56205.1"/>
    </source>
</evidence>
<feature type="compositionally biased region" description="Basic and acidic residues" evidence="1">
    <location>
        <begin position="118"/>
        <end position="132"/>
    </location>
</feature>
<proteinExistence type="predicted"/>
<dbReference type="Proteomes" id="UP000030764">
    <property type="component" value="Unassembled WGS sequence"/>
</dbReference>
<gene>
    <name evidence="2" type="ORF">M513_02983</name>
    <name evidence="3" type="ORF">M514_02983</name>
</gene>
<dbReference type="EMBL" id="KL363195">
    <property type="protein sequence ID" value="KFD56205.1"/>
    <property type="molecule type" value="Genomic_DNA"/>
</dbReference>
<evidence type="ECO:0000313" key="4">
    <source>
        <dbReference type="Proteomes" id="UP000030764"/>
    </source>
</evidence>
<feature type="region of interest" description="Disordered" evidence="1">
    <location>
        <begin position="50"/>
        <end position="73"/>
    </location>
</feature>
<keyword evidence="4" id="KW-1185">Reference proteome</keyword>
<dbReference type="AlphaFoldDB" id="A0A085MG59"/>
<evidence type="ECO:0000256" key="1">
    <source>
        <dbReference type="SAM" id="MobiDB-lite"/>
    </source>
</evidence>
<organism evidence="2 4">
    <name type="scientific">Trichuris suis</name>
    <name type="common">pig whipworm</name>
    <dbReference type="NCBI Taxonomy" id="68888"/>
    <lineage>
        <taxon>Eukaryota</taxon>
        <taxon>Metazoa</taxon>
        <taxon>Ecdysozoa</taxon>
        <taxon>Nematoda</taxon>
        <taxon>Enoplea</taxon>
        <taxon>Dorylaimia</taxon>
        <taxon>Trichinellida</taxon>
        <taxon>Trichuridae</taxon>
        <taxon>Trichuris</taxon>
    </lineage>
</organism>
<protein>
    <submittedName>
        <fullName evidence="2">Uncharacterized protein</fullName>
    </submittedName>
</protein>